<keyword evidence="1" id="KW-0677">Repeat</keyword>
<feature type="repeat" description="TPR" evidence="3">
    <location>
        <begin position="45"/>
        <end position="78"/>
    </location>
</feature>
<sequence>MCINQFKNKAEYLMVRGKALNVLPSYDPKAQELLSKAVKLDPKLVEAWVQLGEVYWKNNDVEAAKNCFLGALSHSQDKAALRNLSIVLRQIGKTPEEKRKLIEESIDKAKTALQLDIKDGTSWFILGNAYLSLFFAAGQNSKVLKLCMSAYQQAEADSVCKNNPDLHFNRATLHKYMEDYDIALEGFSKAATLNPTWEEAALQEANIISYLHQVSEFIRTKGKIRAKKLTNMLDSIKDSDLGLFGGGSYTSSKGEKIKLEHVLLKDLSPGYNSEKVVIGKVVCSVTNDEPMPFSFCLVDKAGTCCSITVYNIIPGYGVKIGDSVAIAEPLLKNVDFTYKNKRFTFQNIRIDSPVVMVVNGRKQGLDKEAPSVLSFNVMSE</sequence>
<accession>A0AAD9JAY8</accession>
<dbReference type="Gene3D" id="1.25.40.10">
    <property type="entry name" value="Tetratricopeptide repeat domain"/>
    <property type="match status" value="1"/>
</dbReference>
<comment type="caution">
    <text evidence="5">The sequence shown here is derived from an EMBL/GenBank/DDBJ whole genome shotgun (WGS) entry which is preliminary data.</text>
</comment>
<evidence type="ECO:0000256" key="3">
    <source>
        <dbReference type="PROSITE-ProRule" id="PRU00339"/>
    </source>
</evidence>
<organism evidence="5 6">
    <name type="scientific">Paralvinella palmiformis</name>
    <dbReference type="NCBI Taxonomy" id="53620"/>
    <lineage>
        <taxon>Eukaryota</taxon>
        <taxon>Metazoa</taxon>
        <taxon>Spiralia</taxon>
        <taxon>Lophotrochozoa</taxon>
        <taxon>Annelida</taxon>
        <taxon>Polychaeta</taxon>
        <taxon>Sedentaria</taxon>
        <taxon>Canalipalpata</taxon>
        <taxon>Terebellida</taxon>
        <taxon>Terebelliformia</taxon>
        <taxon>Alvinellidae</taxon>
        <taxon>Paralvinella</taxon>
    </lineage>
</organism>
<dbReference type="AlphaFoldDB" id="A0AAD9JAY8"/>
<feature type="domain" description="Tetratricopeptide repeat protein 5 OB fold" evidence="4">
    <location>
        <begin position="258"/>
        <end position="369"/>
    </location>
</feature>
<dbReference type="Gene3D" id="2.40.50.550">
    <property type="match status" value="1"/>
</dbReference>
<dbReference type="Pfam" id="PF14559">
    <property type="entry name" value="TPR_19"/>
    <property type="match status" value="1"/>
</dbReference>
<dbReference type="EMBL" id="JAODUP010000454">
    <property type="protein sequence ID" value="KAK2149398.1"/>
    <property type="molecule type" value="Genomic_DNA"/>
</dbReference>
<reference evidence="5" key="1">
    <citation type="journal article" date="2023" name="Mol. Biol. Evol.">
        <title>Third-Generation Sequencing Reveals the Adaptive Role of the Epigenome in Three Deep-Sea Polychaetes.</title>
        <authorList>
            <person name="Perez M."/>
            <person name="Aroh O."/>
            <person name="Sun Y."/>
            <person name="Lan Y."/>
            <person name="Juniper S.K."/>
            <person name="Young C.R."/>
            <person name="Angers B."/>
            <person name="Qian P.Y."/>
        </authorList>
    </citation>
    <scope>NUCLEOTIDE SEQUENCE</scope>
    <source>
        <strain evidence="5">P08H-3</strain>
    </source>
</reference>
<proteinExistence type="predicted"/>
<feature type="repeat" description="TPR" evidence="3">
    <location>
        <begin position="164"/>
        <end position="197"/>
    </location>
</feature>
<keyword evidence="2 3" id="KW-0802">TPR repeat</keyword>
<evidence type="ECO:0000256" key="1">
    <source>
        <dbReference type="ARBA" id="ARBA00022737"/>
    </source>
</evidence>
<dbReference type="InterPro" id="IPR011990">
    <property type="entry name" value="TPR-like_helical_dom_sf"/>
</dbReference>
<evidence type="ECO:0000256" key="2">
    <source>
        <dbReference type="ARBA" id="ARBA00022803"/>
    </source>
</evidence>
<dbReference type="InterPro" id="IPR032076">
    <property type="entry name" value="TTC5_OB"/>
</dbReference>
<keyword evidence="6" id="KW-1185">Reference proteome</keyword>
<dbReference type="Proteomes" id="UP001208570">
    <property type="component" value="Unassembled WGS sequence"/>
</dbReference>
<protein>
    <recommendedName>
        <fullName evidence="4">Tetratricopeptide repeat protein 5 OB fold domain-containing protein</fullName>
    </recommendedName>
</protein>
<dbReference type="PROSITE" id="PS50005">
    <property type="entry name" value="TPR"/>
    <property type="match status" value="2"/>
</dbReference>
<evidence type="ECO:0000313" key="6">
    <source>
        <dbReference type="Proteomes" id="UP001208570"/>
    </source>
</evidence>
<evidence type="ECO:0000259" key="4">
    <source>
        <dbReference type="Pfam" id="PF16669"/>
    </source>
</evidence>
<dbReference type="InterPro" id="IPR038645">
    <property type="entry name" value="TTC5_OB_sf"/>
</dbReference>
<dbReference type="PANTHER" id="PTHR44858">
    <property type="entry name" value="TETRATRICOPEPTIDE REPEAT PROTEIN 6"/>
    <property type="match status" value="1"/>
</dbReference>
<dbReference type="SMART" id="SM00028">
    <property type="entry name" value="TPR"/>
    <property type="match status" value="3"/>
</dbReference>
<dbReference type="InterPro" id="IPR019734">
    <property type="entry name" value="TPR_rpt"/>
</dbReference>
<dbReference type="Pfam" id="PF16669">
    <property type="entry name" value="TTC5_OB"/>
    <property type="match status" value="1"/>
</dbReference>
<gene>
    <name evidence="5" type="ORF">LSH36_454g04028</name>
</gene>
<dbReference type="SUPFAM" id="SSF48452">
    <property type="entry name" value="TPR-like"/>
    <property type="match status" value="1"/>
</dbReference>
<evidence type="ECO:0000313" key="5">
    <source>
        <dbReference type="EMBL" id="KAK2149398.1"/>
    </source>
</evidence>
<dbReference type="InterPro" id="IPR050498">
    <property type="entry name" value="Ycf3"/>
</dbReference>
<dbReference type="PANTHER" id="PTHR44858:SF1">
    <property type="entry name" value="UDP-N-ACETYLGLUCOSAMINE--PEPTIDE N-ACETYLGLUCOSAMINYLTRANSFERASE SPINDLY-RELATED"/>
    <property type="match status" value="1"/>
</dbReference>
<name>A0AAD9JAY8_9ANNE</name>